<evidence type="ECO:0000313" key="4">
    <source>
        <dbReference type="Proteomes" id="UP000825729"/>
    </source>
</evidence>
<dbReference type="Proteomes" id="UP000825729">
    <property type="component" value="Unassembled WGS sequence"/>
</dbReference>
<dbReference type="EMBL" id="JAINDJ010000007">
    <property type="protein sequence ID" value="KAG9441881.1"/>
    <property type="molecule type" value="Genomic_DNA"/>
</dbReference>
<dbReference type="AlphaFoldDB" id="A0AAV7E1W9"/>
<organism evidence="3 4">
    <name type="scientific">Aristolochia fimbriata</name>
    <name type="common">White veined hardy Dutchman's pipe vine</name>
    <dbReference type="NCBI Taxonomy" id="158543"/>
    <lineage>
        <taxon>Eukaryota</taxon>
        <taxon>Viridiplantae</taxon>
        <taxon>Streptophyta</taxon>
        <taxon>Embryophyta</taxon>
        <taxon>Tracheophyta</taxon>
        <taxon>Spermatophyta</taxon>
        <taxon>Magnoliopsida</taxon>
        <taxon>Magnoliidae</taxon>
        <taxon>Piperales</taxon>
        <taxon>Aristolochiaceae</taxon>
        <taxon>Aristolochia</taxon>
    </lineage>
</organism>
<gene>
    <name evidence="3" type="ORF">H6P81_017735</name>
</gene>
<comment type="caution">
    <text evidence="3">The sequence shown here is derived from an EMBL/GenBank/DDBJ whole genome shotgun (WGS) entry which is preliminary data.</text>
</comment>
<feature type="chain" id="PRO_5043865804" description="Secreted protein" evidence="2">
    <location>
        <begin position="27"/>
        <end position="111"/>
    </location>
</feature>
<proteinExistence type="predicted"/>
<feature type="signal peptide" evidence="2">
    <location>
        <begin position="1"/>
        <end position="26"/>
    </location>
</feature>
<evidence type="ECO:0000313" key="3">
    <source>
        <dbReference type="EMBL" id="KAG9441881.1"/>
    </source>
</evidence>
<dbReference type="PANTHER" id="PTHR36619">
    <property type="entry name" value="OS04G0208900 PROTEIN"/>
    <property type="match status" value="1"/>
</dbReference>
<protein>
    <recommendedName>
        <fullName evidence="5">Secreted protein</fullName>
    </recommendedName>
</protein>
<evidence type="ECO:0000256" key="1">
    <source>
        <dbReference type="SAM" id="MobiDB-lite"/>
    </source>
</evidence>
<keyword evidence="2" id="KW-0732">Signal</keyword>
<reference evidence="3 4" key="1">
    <citation type="submission" date="2021-07" db="EMBL/GenBank/DDBJ databases">
        <title>The Aristolochia fimbriata genome: insights into angiosperm evolution, floral development and chemical biosynthesis.</title>
        <authorList>
            <person name="Jiao Y."/>
        </authorList>
    </citation>
    <scope>NUCLEOTIDE SEQUENCE [LARGE SCALE GENOMIC DNA]</scope>
    <source>
        <strain evidence="3">IBCAS-2021</strain>
        <tissue evidence="3">Leaf</tissue>
    </source>
</reference>
<name>A0AAV7E1W9_ARIFI</name>
<evidence type="ECO:0000256" key="2">
    <source>
        <dbReference type="SAM" id="SignalP"/>
    </source>
</evidence>
<keyword evidence="4" id="KW-1185">Reference proteome</keyword>
<sequence length="111" mass="12254">MKATVSLVFCFLFFFLLLLSLPDTLSRTAAEGRSLHAATIKKPPPPRSSTQQYVVVRPRSKKRRHALIGSCMPKGFRAPPSAPSRFVNTHILGGSSLCDTPKRHSNRKLAP</sequence>
<evidence type="ECO:0008006" key="5">
    <source>
        <dbReference type="Google" id="ProtNLM"/>
    </source>
</evidence>
<dbReference type="PANTHER" id="PTHR36619:SF2">
    <property type="entry name" value="OS04G0208900 PROTEIN"/>
    <property type="match status" value="1"/>
</dbReference>
<accession>A0AAV7E1W9</accession>
<feature type="region of interest" description="Disordered" evidence="1">
    <location>
        <begin position="36"/>
        <end position="55"/>
    </location>
</feature>